<dbReference type="HOGENOM" id="CLU_052011_1_2_9"/>
<dbReference type="PANTHER" id="PTHR21180">
    <property type="entry name" value="ENDONUCLEASE/EXONUCLEASE/PHOSPHATASE FAMILY DOMAIN-CONTAINING PROTEIN 1"/>
    <property type="match status" value="1"/>
</dbReference>
<dbReference type="InterPro" id="IPR004509">
    <property type="entry name" value="Competence_ComEA_HhH"/>
</dbReference>
<dbReference type="STRING" id="1508404.JMA_22700"/>
<sequence length="194" mass="21531">MLLWFKTRQKILLIFTPLLILLCFFLFNQSTQSSIPVESPLNDEVTFTNESAEAELNHVLFVDIKGEVKREGVYEMSAGDRVIDLIRKAGGELPEADMAAVNMAQKLQDEMVIIVPALSSEMKGTTPAQSDTININTADQSELETIPGIGPAKASAIIQYREENGQFKSVEELMNISGIGEKTFEKLKELISTY</sequence>
<dbReference type="EMBL" id="CP009416">
    <property type="protein sequence ID" value="AJD91587.1"/>
    <property type="molecule type" value="Genomic_DNA"/>
</dbReference>
<gene>
    <name evidence="2" type="ORF">JMA_22700</name>
</gene>
<dbReference type="InterPro" id="IPR010994">
    <property type="entry name" value="RuvA_2-like"/>
</dbReference>
<organism evidence="2 3">
    <name type="scientific">Jeotgalibacillus malaysiensis</name>
    <dbReference type="NCBI Taxonomy" id="1508404"/>
    <lineage>
        <taxon>Bacteria</taxon>
        <taxon>Bacillati</taxon>
        <taxon>Bacillota</taxon>
        <taxon>Bacilli</taxon>
        <taxon>Bacillales</taxon>
        <taxon>Caryophanaceae</taxon>
        <taxon>Jeotgalibacillus</taxon>
    </lineage>
</organism>
<dbReference type="Pfam" id="PF12836">
    <property type="entry name" value="HHH_3"/>
    <property type="match status" value="1"/>
</dbReference>
<feature type="domain" description="Helix-hairpin-helix DNA-binding motif class 1" evidence="1">
    <location>
        <begin position="171"/>
        <end position="190"/>
    </location>
</feature>
<dbReference type="InterPro" id="IPR051675">
    <property type="entry name" value="Endo/Exo/Phosphatase_dom_1"/>
</dbReference>
<protein>
    <recommendedName>
        <fullName evidence="1">Helix-hairpin-helix DNA-binding motif class 1 domain-containing protein</fullName>
    </recommendedName>
</protein>
<dbReference type="OrthoDB" id="9790239at2"/>
<feature type="domain" description="Helix-hairpin-helix DNA-binding motif class 1" evidence="1">
    <location>
        <begin position="141"/>
        <end position="160"/>
    </location>
</feature>
<dbReference type="Pfam" id="PF10531">
    <property type="entry name" value="SLBB"/>
    <property type="match status" value="1"/>
</dbReference>
<dbReference type="Gene3D" id="1.10.150.310">
    <property type="entry name" value="Tex RuvX-like domain-like"/>
    <property type="match status" value="1"/>
</dbReference>
<dbReference type="GO" id="GO:0015628">
    <property type="term" value="P:protein secretion by the type II secretion system"/>
    <property type="evidence" value="ECO:0007669"/>
    <property type="project" value="TreeGrafter"/>
</dbReference>
<name>A0A0B5ASC8_9BACL</name>
<dbReference type="SMART" id="SM00278">
    <property type="entry name" value="HhH1"/>
    <property type="match status" value="2"/>
</dbReference>
<dbReference type="InterPro" id="IPR019554">
    <property type="entry name" value="Soluble_ligand-bd"/>
</dbReference>
<dbReference type="GO" id="GO:0006281">
    <property type="term" value="P:DNA repair"/>
    <property type="evidence" value="ECO:0007669"/>
    <property type="project" value="InterPro"/>
</dbReference>
<dbReference type="NCBIfam" id="TIGR00426">
    <property type="entry name" value="competence protein ComEA helix-hairpin-helix repeat region"/>
    <property type="match status" value="1"/>
</dbReference>
<dbReference type="InterPro" id="IPR003583">
    <property type="entry name" value="Hlx-hairpin-Hlx_DNA-bd_motif"/>
</dbReference>
<dbReference type="GO" id="GO:0015627">
    <property type="term" value="C:type II protein secretion system complex"/>
    <property type="evidence" value="ECO:0007669"/>
    <property type="project" value="TreeGrafter"/>
</dbReference>
<dbReference type="GO" id="GO:0003677">
    <property type="term" value="F:DNA binding"/>
    <property type="evidence" value="ECO:0007669"/>
    <property type="project" value="InterPro"/>
</dbReference>
<dbReference type="Proteomes" id="UP000031449">
    <property type="component" value="Chromosome"/>
</dbReference>
<keyword evidence="3" id="KW-1185">Reference proteome</keyword>
<dbReference type="PANTHER" id="PTHR21180:SF32">
    <property type="entry name" value="ENDONUCLEASE_EXONUCLEASE_PHOSPHATASE FAMILY DOMAIN-CONTAINING PROTEIN 1"/>
    <property type="match status" value="1"/>
</dbReference>
<reference evidence="2 3" key="1">
    <citation type="submission" date="2014-08" db="EMBL/GenBank/DDBJ databases">
        <title>Complete genome of a marine bacteria Jeotgalibacillus malaysiensis.</title>
        <authorList>
            <person name="Yaakop A.S."/>
            <person name="Chan K.-G."/>
            <person name="Goh K.M."/>
        </authorList>
    </citation>
    <scope>NUCLEOTIDE SEQUENCE [LARGE SCALE GENOMIC DNA]</scope>
    <source>
        <strain evidence="2 3">D5</strain>
    </source>
</reference>
<evidence type="ECO:0000259" key="1">
    <source>
        <dbReference type="SMART" id="SM00278"/>
    </source>
</evidence>
<dbReference type="KEGG" id="jeo:JMA_22700"/>
<evidence type="ECO:0000313" key="3">
    <source>
        <dbReference type="Proteomes" id="UP000031449"/>
    </source>
</evidence>
<dbReference type="Gene3D" id="3.10.560.10">
    <property type="entry name" value="Outer membrane lipoprotein wza domain like"/>
    <property type="match status" value="1"/>
</dbReference>
<dbReference type="AlphaFoldDB" id="A0A0B5ASC8"/>
<accession>A0A0B5ASC8</accession>
<proteinExistence type="predicted"/>
<dbReference type="BioCyc" id="JESP1508404:G14D9-11525-MONOMER"/>
<evidence type="ECO:0000313" key="2">
    <source>
        <dbReference type="EMBL" id="AJD91587.1"/>
    </source>
</evidence>
<dbReference type="SUPFAM" id="SSF47781">
    <property type="entry name" value="RuvA domain 2-like"/>
    <property type="match status" value="1"/>
</dbReference>